<comment type="caution">
    <text evidence="1">The sequence shown here is derived from an EMBL/GenBank/DDBJ whole genome shotgun (WGS) entry which is preliminary data.</text>
</comment>
<sequence>FRYKRRVYTQALLDDKQFAKLHTK</sequence>
<name>A0A2P4SJ37_BAMTH</name>
<dbReference type="AlphaFoldDB" id="A0A2P4SJ37"/>
<keyword evidence="2" id="KW-1185">Reference proteome</keyword>
<dbReference type="Proteomes" id="UP000237246">
    <property type="component" value="Unassembled WGS sequence"/>
</dbReference>
<organism evidence="1 2">
    <name type="scientific">Bambusicola thoracicus</name>
    <name type="common">Chinese bamboo-partridge</name>
    <name type="synonym">Perdix thoracica</name>
    <dbReference type="NCBI Taxonomy" id="9083"/>
    <lineage>
        <taxon>Eukaryota</taxon>
        <taxon>Metazoa</taxon>
        <taxon>Chordata</taxon>
        <taxon>Craniata</taxon>
        <taxon>Vertebrata</taxon>
        <taxon>Euteleostomi</taxon>
        <taxon>Archelosauria</taxon>
        <taxon>Archosauria</taxon>
        <taxon>Dinosauria</taxon>
        <taxon>Saurischia</taxon>
        <taxon>Theropoda</taxon>
        <taxon>Coelurosauria</taxon>
        <taxon>Aves</taxon>
        <taxon>Neognathae</taxon>
        <taxon>Galloanserae</taxon>
        <taxon>Galliformes</taxon>
        <taxon>Phasianidae</taxon>
        <taxon>Perdicinae</taxon>
        <taxon>Bambusicola</taxon>
    </lineage>
</organism>
<feature type="non-terminal residue" evidence="1">
    <location>
        <position position="1"/>
    </location>
</feature>
<dbReference type="EMBL" id="PPHD01043666">
    <property type="protein sequence ID" value="POI24120.1"/>
    <property type="molecule type" value="Genomic_DNA"/>
</dbReference>
<reference evidence="1 2" key="1">
    <citation type="submission" date="2018-01" db="EMBL/GenBank/DDBJ databases">
        <title>Comparison of the Chinese Bamboo Partridge and Red Junglefowl genome sequences highlights the importance of demography in genome evolution.</title>
        <authorList>
            <person name="Tiley G.P."/>
            <person name="Kimball R.T."/>
            <person name="Braun E.L."/>
            <person name="Burleigh J.G."/>
        </authorList>
    </citation>
    <scope>NUCLEOTIDE SEQUENCE [LARGE SCALE GENOMIC DNA]</scope>
    <source>
        <strain evidence="1">RTK389</strain>
        <tissue evidence="1">Blood</tissue>
    </source>
</reference>
<accession>A0A2P4SJ37</accession>
<gene>
    <name evidence="1" type="ORF">CIB84_012131</name>
</gene>
<evidence type="ECO:0000313" key="2">
    <source>
        <dbReference type="Proteomes" id="UP000237246"/>
    </source>
</evidence>
<evidence type="ECO:0000313" key="1">
    <source>
        <dbReference type="EMBL" id="POI24120.1"/>
    </source>
</evidence>
<feature type="non-terminal residue" evidence="1">
    <location>
        <position position="24"/>
    </location>
</feature>
<protein>
    <submittedName>
        <fullName evidence="1">Uncharacterized protein</fullName>
    </submittedName>
</protein>
<proteinExistence type="predicted"/>